<sequence length="511" mass="54913">MRIIKSVSLATAALVAAGLGWVGTTSTTAEAVSTKHGEVVGTSLGDVRGTVKNGVRSFQGIPYAAPPVDELRWKSPQPAEPWQGVREATSPGAACAQPVGYPIGVPSENEDCLYLNVTAPAGAKGDLPVIVWIHGGSLMYGTGDMYRPDRMAAAGAVVVSMNYRLGIMGFLTDPSLKGADGLGLEDQQAALRWVRANAAAFGGDARNVTVMGESGGGFAVCGHLASPGSAGLFDRAIVQSAPCTAGSSRTRKEAKADSARVIKALECEKDTAKCLRDKSAAELMEAYGAYADPLPVSGTRLLPVAPEKALHTGRLNKVPVLIGVNHGEERGMVLGEELATGKPMQPEAYEPTIRELFGAKADAVLKRYPLSAYPSPGEALAAAKTDSVWSAPTLDTARLLSKWTPTRMYEFAEPETLWYKGYPEPSFEPGANHMVELAYLFDMELFEDRTPEQDRLADRMIEAWVRFAATGETDWPSFRDGQYVQSLTSGTWKRTEFAKDHQYRFWTTQGE</sequence>
<dbReference type="RefSeq" id="WP_344242000.1">
    <property type="nucleotide sequence ID" value="NZ_BAAAHH010000013.1"/>
</dbReference>
<comment type="caution">
    <text evidence="5">The sequence shown here is derived from an EMBL/GenBank/DDBJ whole genome shotgun (WGS) entry which is preliminary data.</text>
</comment>
<organism evidence="5 6">
    <name type="scientific">Actinocorallia libanotica</name>
    <dbReference type="NCBI Taxonomy" id="46162"/>
    <lineage>
        <taxon>Bacteria</taxon>
        <taxon>Bacillati</taxon>
        <taxon>Actinomycetota</taxon>
        <taxon>Actinomycetes</taxon>
        <taxon>Streptosporangiales</taxon>
        <taxon>Thermomonosporaceae</taxon>
        <taxon>Actinocorallia</taxon>
    </lineage>
</organism>
<evidence type="ECO:0000256" key="1">
    <source>
        <dbReference type="ARBA" id="ARBA00005964"/>
    </source>
</evidence>
<evidence type="ECO:0000313" key="5">
    <source>
        <dbReference type="EMBL" id="GAA0953723.1"/>
    </source>
</evidence>
<feature type="domain" description="Carboxylesterase type B" evidence="4">
    <location>
        <begin position="38"/>
        <end position="506"/>
    </location>
</feature>
<feature type="chain" id="PRO_5044949644" description="Carboxylic ester hydrolase" evidence="3">
    <location>
        <begin position="32"/>
        <end position="511"/>
    </location>
</feature>
<keyword evidence="2 3" id="KW-0378">Hydrolase</keyword>
<accession>A0ABN1R9N5</accession>
<evidence type="ECO:0000259" key="4">
    <source>
        <dbReference type="Pfam" id="PF00135"/>
    </source>
</evidence>
<proteinExistence type="inferred from homology"/>
<dbReference type="InterPro" id="IPR019826">
    <property type="entry name" value="Carboxylesterase_B_AS"/>
</dbReference>
<dbReference type="InterPro" id="IPR002018">
    <property type="entry name" value="CarbesteraseB"/>
</dbReference>
<dbReference type="EMBL" id="BAAAHH010000013">
    <property type="protein sequence ID" value="GAA0953723.1"/>
    <property type="molecule type" value="Genomic_DNA"/>
</dbReference>
<dbReference type="PROSITE" id="PS00122">
    <property type="entry name" value="CARBOXYLESTERASE_B_1"/>
    <property type="match status" value="1"/>
</dbReference>
<evidence type="ECO:0000256" key="3">
    <source>
        <dbReference type="RuleBase" id="RU361235"/>
    </source>
</evidence>
<protein>
    <recommendedName>
        <fullName evidence="3">Carboxylic ester hydrolase</fullName>
        <ecNumber evidence="3">3.1.1.-</ecNumber>
    </recommendedName>
</protein>
<evidence type="ECO:0000256" key="2">
    <source>
        <dbReference type="ARBA" id="ARBA00022801"/>
    </source>
</evidence>
<dbReference type="Proteomes" id="UP001500665">
    <property type="component" value="Unassembled WGS sequence"/>
</dbReference>
<comment type="similarity">
    <text evidence="1 3">Belongs to the type-B carboxylesterase/lipase family.</text>
</comment>
<dbReference type="Gene3D" id="3.40.50.1820">
    <property type="entry name" value="alpha/beta hydrolase"/>
    <property type="match status" value="1"/>
</dbReference>
<dbReference type="EC" id="3.1.1.-" evidence="3"/>
<dbReference type="InterPro" id="IPR050309">
    <property type="entry name" value="Type-B_Carboxylest/Lipase"/>
</dbReference>
<dbReference type="PANTHER" id="PTHR11559">
    <property type="entry name" value="CARBOXYLESTERASE"/>
    <property type="match status" value="1"/>
</dbReference>
<dbReference type="Pfam" id="PF00135">
    <property type="entry name" value="COesterase"/>
    <property type="match status" value="1"/>
</dbReference>
<gene>
    <name evidence="5" type="ORF">GCM10009550_36090</name>
</gene>
<reference evidence="5 6" key="1">
    <citation type="journal article" date="2019" name="Int. J. Syst. Evol. Microbiol.">
        <title>The Global Catalogue of Microorganisms (GCM) 10K type strain sequencing project: providing services to taxonomists for standard genome sequencing and annotation.</title>
        <authorList>
            <consortium name="The Broad Institute Genomics Platform"/>
            <consortium name="The Broad Institute Genome Sequencing Center for Infectious Disease"/>
            <person name="Wu L."/>
            <person name="Ma J."/>
        </authorList>
    </citation>
    <scope>NUCLEOTIDE SEQUENCE [LARGE SCALE GENOMIC DNA]</scope>
    <source>
        <strain evidence="5 6">JCM 10696</strain>
    </source>
</reference>
<evidence type="ECO:0000313" key="6">
    <source>
        <dbReference type="Proteomes" id="UP001500665"/>
    </source>
</evidence>
<keyword evidence="3" id="KW-0732">Signal</keyword>
<dbReference type="InterPro" id="IPR029058">
    <property type="entry name" value="AB_hydrolase_fold"/>
</dbReference>
<feature type="signal peptide" evidence="3">
    <location>
        <begin position="1"/>
        <end position="31"/>
    </location>
</feature>
<dbReference type="SUPFAM" id="SSF53474">
    <property type="entry name" value="alpha/beta-Hydrolases"/>
    <property type="match status" value="1"/>
</dbReference>
<keyword evidence="6" id="KW-1185">Reference proteome</keyword>
<name>A0ABN1R9N5_9ACTN</name>